<evidence type="ECO:0000256" key="1">
    <source>
        <dbReference type="ARBA" id="ARBA00022737"/>
    </source>
</evidence>
<organism evidence="3 4">
    <name type="scientific">Thecamonas trahens ATCC 50062</name>
    <dbReference type="NCBI Taxonomy" id="461836"/>
    <lineage>
        <taxon>Eukaryota</taxon>
        <taxon>Apusozoa</taxon>
        <taxon>Apusomonadida</taxon>
        <taxon>Apusomonadidae</taxon>
        <taxon>Thecamonas</taxon>
    </lineage>
</organism>
<evidence type="ECO:0000256" key="2">
    <source>
        <dbReference type="ARBA" id="ARBA00023043"/>
    </source>
</evidence>
<dbReference type="eggNOG" id="KOG4177">
    <property type="taxonomic scope" value="Eukaryota"/>
</dbReference>
<sequence length="334" mass="35044">MDITGLPSELINVIAFSGSLSALDVTRLKQSCTTLYRALSGTFADDMHPRLALEAGGDASWDITRALCGADALARGASGSPCRADWMAAIRVLLARADVVLHARWTDALACAAFAGDPELVAILLADDRIDPTANGSSAVRGAAKAGNVEVLAMLLADGRLDPDNTEDDAPALTIACLFCSNLEVIYMLLADDRVNPERNDNSAIRAAAEKGRTDVVRLLLADARVDPSDEGNEAIGMACMRGFATTVDALLADPRVDPFDGTFALQMAARSGHADVVRQLIADPRFAAIGDAQLEEVCSLTTLAGHHDIARDILRAAGTARSLTPADRPGPGL</sequence>
<dbReference type="SUPFAM" id="SSF48403">
    <property type="entry name" value="Ankyrin repeat"/>
    <property type="match status" value="1"/>
</dbReference>
<dbReference type="EMBL" id="GL349468">
    <property type="protein sequence ID" value="KNC51587.1"/>
    <property type="molecule type" value="Genomic_DNA"/>
</dbReference>
<protein>
    <submittedName>
        <fullName evidence="3">Uncharacterized protein</fullName>
    </submittedName>
</protein>
<accession>A0A0L0DGZ9</accession>
<dbReference type="Proteomes" id="UP000054408">
    <property type="component" value="Unassembled WGS sequence"/>
</dbReference>
<keyword evidence="2" id="KW-0040">ANK repeat</keyword>
<dbReference type="AlphaFoldDB" id="A0A0L0DGZ9"/>
<dbReference type="GeneID" id="25566400"/>
<keyword evidence="1" id="KW-0677">Repeat</keyword>
<dbReference type="RefSeq" id="XP_013755986.1">
    <property type="nucleotide sequence ID" value="XM_013900532.1"/>
</dbReference>
<dbReference type="Gene3D" id="1.25.40.20">
    <property type="entry name" value="Ankyrin repeat-containing domain"/>
    <property type="match status" value="2"/>
</dbReference>
<gene>
    <name evidence="3" type="ORF">AMSG_07494</name>
</gene>
<proteinExistence type="predicted"/>
<dbReference type="OrthoDB" id="76098at2759"/>
<reference evidence="3 4" key="1">
    <citation type="submission" date="2010-05" db="EMBL/GenBank/DDBJ databases">
        <title>The Genome Sequence of Thecamonas trahens ATCC 50062.</title>
        <authorList>
            <consortium name="The Broad Institute Genome Sequencing Platform"/>
            <person name="Russ C."/>
            <person name="Cuomo C."/>
            <person name="Shea T."/>
            <person name="Young S.K."/>
            <person name="Zeng Q."/>
            <person name="Koehrsen M."/>
            <person name="Haas B."/>
            <person name="Borodovsky M."/>
            <person name="Guigo R."/>
            <person name="Alvarado L."/>
            <person name="Berlin A."/>
            <person name="Bochicchio J."/>
            <person name="Borenstein D."/>
            <person name="Chapman S."/>
            <person name="Chen Z."/>
            <person name="Freedman E."/>
            <person name="Gellesch M."/>
            <person name="Goldberg J."/>
            <person name="Griggs A."/>
            <person name="Gujja S."/>
            <person name="Heilman E."/>
            <person name="Heiman D."/>
            <person name="Hepburn T."/>
            <person name="Howarth C."/>
            <person name="Jen D."/>
            <person name="Larson L."/>
            <person name="Mehta T."/>
            <person name="Park D."/>
            <person name="Pearson M."/>
            <person name="Roberts A."/>
            <person name="Saif S."/>
            <person name="Shenoy N."/>
            <person name="Sisk P."/>
            <person name="Stolte C."/>
            <person name="Sykes S."/>
            <person name="Thomson T."/>
            <person name="Walk T."/>
            <person name="White J."/>
            <person name="Yandava C."/>
            <person name="Burger G."/>
            <person name="Gray M.W."/>
            <person name="Holland P.W.H."/>
            <person name="King N."/>
            <person name="Lang F.B.F."/>
            <person name="Roger A.J."/>
            <person name="Ruiz-Trillo I."/>
            <person name="Lander E."/>
            <person name="Nusbaum C."/>
        </authorList>
    </citation>
    <scope>NUCLEOTIDE SEQUENCE [LARGE SCALE GENOMIC DNA]</scope>
    <source>
        <strain evidence="3 4">ATCC 50062</strain>
    </source>
</reference>
<dbReference type="SMART" id="SM00248">
    <property type="entry name" value="ANK"/>
    <property type="match status" value="5"/>
</dbReference>
<keyword evidence="4" id="KW-1185">Reference proteome</keyword>
<dbReference type="STRING" id="461836.A0A0L0DGZ9"/>
<dbReference type="Pfam" id="PF12796">
    <property type="entry name" value="Ank_2"/>
    <property type="match status" value="2"/>
</dbReference>
<dbReference type="InterPro" id="IPR002110">
    <property type="entry name" value="Ankyrin_rpt"/>
</dbReference>
<evidence type="ECO:0000313" key="3">
    <source>
        <dbReference type="EMBL" id="KNC51587.1"/>
    </source>
</evidence>
<dbReference type="PANTHER" id="PTHR24198">
    <property type="entry name" value="ANKYRIN REPEAT AND PROTEIN KINASE DOMAIN-CONTAINING PROTEIN"/>
    <property type="match status" value="1"/>
</dbReference>
<dbReference type="InterPro" id="IPR036770">
    <property type="entry name" value="Ankyrin_rpt-contain_sf"/>
</dbReference>
<evidence type="ECO:0000313" key="4">
    <source>
        <dbReference type="Proteomes" id="UP000054408"/>
    </source>
</evidence>
<name>A0A0L0DGZ9_THETB</name>
<dbReference type="PANTHER" id="PTHR24198:SF165">
    <property type="entry name" value="ANKYRIN REPEAT-CONTAINING PROTEIN-RELATED"/>
    <property type="match status" value="1"/>
</dbReference>